<reference evidence="2" key="1">
    <citation type="submission" date="2015-05" db="EMBL/GenBank/DDBJ databases">
        <authorList>
            <person name="Urmite Genomes"/>
        </authorList>
    </citation>
    <scope>NUCLEOTIDE SEQUENCE [LARGE SCALE GENOMIC DNA]</scope>
    <source>
        <strain evidence="2">LF1</strain>
    </source>
</reference>
<sequence length="86" mass="9605">MTISNVSIPRPPDVVLIVWARNPLSPTSSRRIVETAVNGSARPCNSLLVPDNRYTRARDCLFENGFEQVFQGRRGVFGISVFVRLS</sequence>
<accession>A0A0U1NZS6</accession>
<name>A0A0U1NZS6_9BACI</name>
<dbReference type="AlphaFoldDB" id="A0A0U1NZS6"/>
<evidence type="ECO:0000313" key="1">
    <source>
        <dbReference type="EMBL" id="CRK83524.1"/>
    </source>
</evidence>
<dbReference type="RefSeq" id="WP_090636134.1">
    <property type="nucleotide sequence ID" value="NZ_CVRB01000003.1"/>
</dbReference>
<proteinExistence type="predicted"/>
<dbReference type="OrthoDB" id="2883888at2"/>
<dbReference type="Proteomes" id="UP000199087">
    <property type="component" value="Unassembled WGS sequence"/>
</dbReference>
<dbReference type="EMBL" id="CVRB01000003">
    <property type="protein sequence ID" value="CRK83524.1"/>
    <property type="molecule type" value="Genomic_DNA"/>
</dbReference>
<gene>
    <name evidence="1" type="ORF">BN000_03495</name>
</gene>
<organism evidence="1 2">
    <name type="scientific">Neobacillus massiliamazoniensis</name>
    <dbReference type="NCBI Taxonomy" id="1499688"/>
    <lineage>
        <taxon>Bacteria</taxon>
        <taxon>Bacillati</taxon>
        <taxon>Bacillota</taxon>
        <taxon>Bacilli</taxon>
        <taxon>Bacillales</taxon>
        <taxon>Bacillaceae</taxon>
        <taxon>Neobacillus</taxon>
    </lineage>
</organism>
<evidence type="ECO:0000313" key="2">
    <source>
        <dbReference type="Proteomes" id="UP000199087"/>
    </source>
</evidence>
<keyword evidence="2" id="KW-1185">Reference proteome</keyword>
<protein>
    <submittedName>
        <fullName evidence="1">Uncharacterized protein</fullName>
    </submittedName>
</protein>